<dbReference type="PANTHER" id="PTHR30146">
    <property type="entry name" value="LACI-RELATED TRANSCRIPTIONAL REPRESSOR"/>
    <property type="match status" value="1"/>
</dbReference>
<evidence type="ECO:0000256" key="3">
    <source>
        <dbReference type="ARBA" id="ARBA00023125"/>
    </source>
</evidence>
<dbReference type="Proteomes" id="UP000318437">
    <property type="component" value="Unassembled WGS sequence"/>
</dbReference>
<dbReference type="PANTHER" id="PTHR30146:SF148">
    <property type="entry name" value="HTH-TYPE TRANSCRIPTIONAL REPRESSOR PURR-RELATED"/>
    <property type="match status" value="1"/>
</dbReference>
<keyword evidence="4" id="KW-0804">Transcription</keyword>
<feature type="domain" description="HTH lacI-type" evidence="5">
    <location>
        <begin position="2"/>
        <end position="56"/>
    </location>
</feature>
<dbReference type="RefSeq" id="WP_146447788.1">
    <property type="nucleotide sequence ID" value="NZ_SJPS01000001.1"/>
</dbReference>
<dbReference type="InterPro" id="IPR046335">
    <property type="entry name" value="LacI/GalR-like_sensor"/>
</dbReference>
<reference evidence="6 7" key="1">
    <citation type="submission" date="2019-02" db="EMBL/GenBank/DDBJ databases">
        <title>Deep-cultivation of Planctomycetes and their phenomic and genomic characterization uncovers novel biology.</title>
        <authorList>
            <person name="Wiegand S."/>
            <person name="Jogler M."/>
            <person name="Boedeker C."/>
            <person name="Pinto D."/>
            <person name="Vollmers J."/>
            <person name="Rivas-Marin E."/>
            <person name="Kohn T."/>
            <person name="Peeters S.H."/>
            <person name="Heuer A."/>
            <person name="Rast P."/>
            <person name="Oberbeckmann S."/>
            <person name="Bunk B."/>
            <person name="Jeske O."/>
            <person name="Meyerdierks A."/>
            <person name="Storesund J.E."/>
            <person name="Kallscheuer N."/>
            <person name="Luecker S."/>
            <person name="Lage O.M."/>
            <person name="Pohl T."/>
            <person name="Merkel B.J."/>
            <person name="Hornburger P."/>
            <person name="Mueller R.-W."/>
            <person name="Bruemmer F."/>
            <person name="Labrenz M."/>
            <person name="Spormann A.M."/>
            <person name="Op Den Camp H."/>
            <person name="Overmann J."/>
            <person name="Amann R."/>
            <person name="Jetten M.S.M."/>
            <person name="Mascher T."/>
            <person name="Medema M.H."/>
            <person name="Devos D.P."/>
            <person name="Kaster A.-K."/>
            <person name="Ovreas L."/>
            <person name="Rohde M."/>
            <person name="Galperin M.Y."/>
            <person name="Jogler C."/>
        </authorList>
    </citation>
    <scope>NUCLEOTIDE SEQUENCE [LARGE SCALE GENOMIC DNA]</scope>
    <source>
        <strain evidence="6 7">Pla144</strain>
    </source>
</reference>
<dbReference type="GO" id="GO:0003700">
    <property type="term" value="F:DNA-binding transcription factor activity"/>
    <property type="evidence" value="ECO:0007669"/>
    <property type="project" value="TreeGrafter"/>
</dbReference>
<dbReference type="GO" id="GO:0000976">
    <property type="term" value="F:transcription cis-regulatory region binding"/>
    <property type="evidence" value="ECO:0007669"/>
    <property type="project" value="TreeGrafter"/>
</dbReference>
<proteinExistence type="predicted"/>
<dbReference type="AlphaFoldDB" id="A0A5C6D4M8"/>
<dbReference type="Pfam" id="PF00356">
    <property type="entry name" value="LacI"/>
    <property type="match status" value="1"/>
</dbReference>
<evidence type="ECO:0000259" key="5">
    <source>
        <dbReference type="PROSITE" id="PS50932"/>
    </source>
</evidence>
<comment type="caution">
    <text evidence="6">The sequence shown here is derived from an EMBL/GenBank/DDBJ whole genome shotgun (WGS) entry which is preliminary data.</text>
</comment>
<dbReference type="InterPro" id="IPR000843">
    <property type="entry name" value="HTH_LacI"/>
</dbReference>
<keyword evidence="3" id="KW-0238">DNA-binding</keyword>
<dbReference type="SUPFAM" id="SSF53822">
    <property type="entry name" value="Periplasmic binding protein-like I"/>
    <property type="match status" value="1"/>
</dbReference>
<dbReference type="SUPFAM" id="SSF47413">
    <property type="entry name" value="lambda repressor-like DNA-binding domains"/>
    <property type="match status" value="1"/>
</dbReference>
<dbReference type="Gene3D" id="3.40.50.2300">
    <property type="match status" value="2"/>
</dbReference>
<keyword evidence="1" id="KW-0678">Repressor</keyword>
<evidence type="ECO:0000256" key="4">
    <source>
        <dbReference type="ARBA" id="ARBA00023163"/>
    </source>
</evidence>
<dbReference type="PROSITE" id="PS50932">
    <property type="entry name" value="HTH_LACI_2"/>
    <property type="match status" value="1"/>
</dbReference>
<dbReference type="Pfam" id="PF13377">
    <property type="entry name" value="Peripla_BP_3"/>
    <property type="match status" value="1"/>
</dbReference>
<name>A0A5C6D4M8_9BACT</name>
<gene>
    <name evidence="6" type="primary">cytR_2</name>
    <name evidence="6" type="ORF">Pla144_05980</name>
</gene>
<sequence>MPTIRQVAEHANVSIATVSRVINNSPAVTREVRNKVLESVNRCGYVPNVSRRSTSFLGLIYTGPFALGSTYDMALVEGMGQAMKGVDLDLVILDPTRDRGSDETYTQYFLRKGIRGVILRSTVEGRDVCREIAEENFPAIVVGDHFDHPKLNFVYADSYTTSKQAIEHLVSLGHQRIALASNEFDDGDHVDRHRAYVEVLAENGIPLENSLVFRIPAHRPDGAQLLRSMMSVPNPPTAVYITDPSVAVGLLSEAHSMRIEIPRELSVVGFDDRDMRDFVYPKMTSVCQNAKQLGSEAFIQLASMVEAGMSQRSANRIASCWFEINGTTGRVPQELTRVLPDGTRLRLDSA</sequence>
<dbReference type="EMBL" id="SJPS01000001">
    <property type="protein sequence ID" value="TWU29819.1"/>
    <property type="molecule type" value="Genomic_DNA"/>
</dbReference>
<evidence type="ECO:0000256" key="1">
    <source>
        <dbReference type="ARBA" id="ARBA00022491"/>
    </source>
</evidence>
<keyword evidence="2" id="KW-0805">Transcription regulation</keyword>
<dbReference type="CDD" id="cd01392">
    <property type="entry name" value="HTH_LacI"/>
    <property type="match status" value="1"/>
</dbReference>
<accession>A0A5C6D4M8</accession>
<dbReference type="CDD" id="cd06267">
    <property type="entry name" value="PBP1_LacI_sugar_binding-like"/>
    <property type="match status" value="1"/>
</dbReference>
<evidence type="ECO:0000313" key="7">
    <source>
        <dbReference type="Proteomes" id="UP000318437"/>
    </source>
</evidence>
<evidence type="ECO:0000313" key="6">
    <source>
        <dbReference type="EMBL" id="TWU29819.1"/>
    </source>
</evidence>
<dbReference type="OrthoDB" id="269117at2"/>
<dbReference type="SMART" id="SM00354">
    <property type="entry name" value="HTH_LACI"/>
    <property type="match status" value="1"/>
</dbReference>
<keyword evidence="7" id="KW-1185">Reference proteome</keyword>
<dbReference type="InterPro" id="IPR010982">
    <property type="entry name" value="Lambda_DNA-bd_dom_sf"/>
</dbReference>
<organism evidence="6 7">
    <name type="scientific">Bythopirellula polymerisocia</name>
    <dbReference type="NCBI Taxonomy" id="2528003"/>
    <lineage>
        <taxon>Bacteria</taxon>
        <taxon>Pseudomonadati</taxon>
        <taxon>Planctomycetota</taxon>
        <taxon>Planctomycetia</taxon>
        <taxon>Pirellulales</taxon>
        <taxon>Lacipirellulaceae</taxon>
        <taxon>Bythopirellula</taxon>
    </lineage>
</organism>
<evidence type="ECO:0000256" key="2">
    <source>
        <dbReference type="ARBA" id="ARBA00023015"/>
    </source>
</evidence>
<dbReference type="InterPro" id="IPR028082">
    <property type="entry name" value="Peripla_BP_I"/>
</dbReference>
<dbReference type="Gene3D" id="1.10.260.40">
    <property type="entry name" value="lambda repressor-like DNA-binding domains"/>
    <property type="match status" value="1"/>
</dbReference>
<protein>
    <submittedName>
        <fullName evidence="6">HTH-type transcriptional repressor CytR</fullName>
    </submittedName>
</protein>